<dbReference type="GO" id="GO:0016002">
    <property type="term" value="F:sulfite reductase activity"/>
    <property type="evidence" value="ECO:0007669"/>
    <property type="project" value="TreeGrafter"/>
</dbReference>
<dbReference type="Gene3D" id="3.90.480.10">
    <property type="entry name" value="Sulfite Reductase Hemoprotein,Domain 2"/>
    <property type="match status" value="1"/>
</dbReference>
<dbReference type="SUPFAM" id="SSF55124">
    <property type="entry name" value="Nitrite/Sulfite reductase N-terminal domain-like"/>
    <property type="match status" value="1"/>
</dbReference>
<comment type="cofactor">
    <cofactor evidence="1">
        <name>siroheme</name>
        <dbReference type="ChEBI" id="CHEBI:60052"/>
    </cofactor>
</comment>
<accession>A0A1L8D291</accession>
<dbReference type="AlphaFoldDB" id="A0A1L8D291"/>
<evidence type="ECO:0000256" key="4">
    <source>
        <dbReference type="ARBA" id="ARBA00022723"/>
    </source>
</evidence>
<dbReference type="PANTHER" id="PTHR11493:SF47">
    <property type="entry name" value="SULFITE REDUCTASE [NADPH] SUBUNIT BETA"/>
    <property type="match status" value="1"/>
</dbReference>
<proteinExistence type="predicted"/>
<dbReference type="Proteomes" id="UP000187338">
    <property type="component" value="Unassembled WGS sequence"/>
</dbReference>
<dbReference type="EMBL" id="BDJL01000035">
    <property type="protein sequence ID" value="GAV25269.1"/>
    <property type="molecule type" value="Genomic_DNA"/>
</dbReference>
<evidence type="ECO:0000259" key="8">
    <source>
        <dbReference type="Pfam" id="PF01077"/>
    </source>
</evidence>
<reference evidence="11" key="1">
    <citation type="submission" date="2016-12" db="EMBL/GenBank/DDBJ databases">
        <title>Draft Genome Sequences od Carboxydothermus pertinax and islandicus, Hydrogenogenic Carboxydotrophic Bacteria.</title>
        <authorList>
            <person name="Fukuyama Y."/>
            <person name="Ohmae K."/>
            <person name="Yoneda Y."/>
            <person name="Yoshida T."/>
            <person name="Sako Y."/>
        </authorList>
    </citation>
    <scope>NUCLEOTIDE SEQUENCE [LARGE SCALE GENOMIC DNA]</scope>
    <source>
        <strain evidence="11">SET</strain>
    </source>
</reference>
<organism evidence="10 11">
    <name type="scientific">Carboxydothermus islandicus</name>
    <dbReference type="NCBI Taxonomy" id="661089"/>
    <lineage>
        <taxon>Bacteria</taxon>
        <taxon>Bacillati</taxon>
        <taxon>Bacillota</taxon>
        <taxon>Clostridia</taxon>
        <taxon>Thermoanaerobacterales</taxon>
        <taxon>Thermoanaerobacteraceae</taxon>
        <taxon>Carboxydothermus</taxon>
    </lineage>
</organism>
<dbReference type="GO" id="GO:0009337">
    <property type="term" value="C:sulfite reductase complex (NADPH)"/>
    <property type="evidence" value="ECO:0007669"/>
    <property type="project" value="TreeGrafter"/>
</dbReference>
<protein>
    <submittedName>
        <fullName evidence="10">Nitrite reductase</fullName>
    </submittedName>
</protein>
<dbReference type="GO" id="GO:0000103">
    <property type="term" value="P:sulfate assimilation"/>
    <property type="evidence" value="ECO:0007669"/>
    <property type="project" value="TreeGrafter"/>
</dbReference>
<keyword evidence="3" id="KW-0004">4Fe-4S</keyword>
<sequence length="240" mass="26815">MSQAVFKQRNGLVAVVLVTDCGVITPEKFKRLGEMIDEFGIKAFKLTTRQTLIVLLPEEKVEPFILAAGERGFKIGCFKEAVRNVKACSGSSELCPRALGEALPLGIKLQERFFGRPLKHDFKIAVAGCHRGCTDPYCADFGVIARGNNLFDIYIGGRGGSRKPVHGIRIAEKIKEDGIEEILEYILKTYNELAEEGERLCLTMDRVGAEKFIPTEIIEKYRERGEIIDQDFLKLFQGGK</sequence>
<keyword evidence="11" id="KW-1185">Reference proteome</keyword>
<evidence type="ECO:0000256" key="3">
    <source>
        <dbReference type="ARBA" id="ARBA00022485"/>
    </source>
</evidence>
<dbReference type="STRING" id="661089.ciss_12020"/>
<dbReference type="InterPro" id="IPR045854">
    <property type="entry name" value="NO2/SO3_Rdtase_4Fe4S_sf"/>
</dbReference>
<comment type="caution">
    <text evidence="10">The sequence shown here is derived from an EMBL/GenBank/DDBJ whole genome shotgun (WGS) entry which is preliminary data.</text>
</comment>
<dbReference type="Pfam" id="PF01077">
    <property type="entry name" value="NIR_SIR"/>
    <property type="match status" value="1"/>
</dbReference>
<dbReference type="PANTHER" id="PTHR11493">
    <property type="entry name" value="SULFITE REDUCTASE [NADPH] SUBUNIT BETA-RELATED"/>
    <property type="match status" value="1"/>
</dbReference>
<evidence type="ECO:0000256" key="6">
    <source>
        <dbReference type="ARBA" id="ARBA00023004"/>
    </source>
</evidence>
<dbReference type="RefSeq" id="WP_075865428.1">
    <property type="nucleotide sequence ID" value="NZ_BDJL01000035.1"/>
</dbReference>
<evidence type="ECO:0000256" key="1">
    <source>
        <dbReference type="ARBA" id="ARBA00001929"/>
    </source>
</evidence>
<comment type="cofactor">
    <cofactor evidence="2">
        <name>[4Fe-4S] cluster</name>
        <dbReference type="ChEBI" id="CHEBI:49883"/>
    </cofactor>
</comment>
<dbReference type="InterPro" id="IPR045169">
    <property type="entry name" value="NO2/SO3_Rdtase_4Fe4S_prot"/>
</dbReference>
<dbReference type="InterPro" id="IPR036136">
    <property type="entry name" value="Nit/Sulf_reduc_fer-like_dom_sf"/>
</dbReference>
<dbReference type="GO" id="GO:0046872">
    <property type="term" value="F:metal ion binding"/>
    <property type="evidence" value="ECO:0007669"/>
    <property type="project" value="UniProtKB-KW"/>
</dbReference>
<evidence type="ECO:0000256" key="2">
    <source>
        <dbReference type="ARBA" id="ARBA00001966"/>
    </source>
</evidence>
<keyword evidence="5" id="KW-0560">Oxidoreductase</keyword>
<dbReference type="OrthoDB" id="9800558at2"/>
<gene>
    <name evidence="10" type="ORF">ciss_12020</name>
</gene>
<dbReference type="InterPro" id="IPR006067">
    <property type="entry name" value="NO2/SO3_Rdtase_4Fe4S_dom"/>
</dbReference>
<dbReference type="GO" id="GO:0050311">
    <property type="term" value="F:sulfite reductase (ferredoxin) activity"/>
    <property type="evidence" value="ECO:0007669"/>
    <property type="project" value="TreeGrafter"/>
</dbReference>
<dbReference type="Pfam" id="PF03460">
    <property type="entry name" value="NIR_SIR_ferr"/>
    <property type="match status" value="1"/>
</dbReference>
<evidence type="ECO:0000256" key="5">
    <source>
        <dbReference type="ARBA" id="ARBA00023002"/>
    </source>
</evidence>
<dbReference type="InterPro" id="IPR005117">
    <property type="entry name" value="NiRdtase/SiRdtase_haem-b_fer"/>
</dbReference>
<keyword evidence="6" id="KW-0408">Iron</keyword>
<evidence type="ECO:0000313" key="11">
    <source>
        <dbReference type="Proteomes" id="UP000187338"/>
    </source>
</evidence>
<keyword evidence="4" id="KW-0479">Metal-binding</keyword>
<dbReference type="Gene3D" id="3.30.413.10">
    <property type="entry name" value="Sulfite Reductase Hemoprotein, domain 1"/>
    <property type="match status" value="1"/>
</dbReference>
<name>A0A1L8D291_9THEO</name>
<evidence type="ECO:0000259" key="9">
    <source>
        <dbReference type="Pfam" id="PF03460"/>
    </source>
</evidence>
<dbReference type="GO" id="GO:0051539">
    <property type="term" value="F:4 iron, 4 sulfur cluster binding"/>
    <property type="evidence" value="ECO:0007669"/>
    <property type="project" value="UniProtKB-KW"/>
</dbReference>
<evidence type="ECO:0000313" key="10">
    <source>
        <dbReference type="EMBL" id="GAV25269.1"/>
    </source>
</evidence>
<feature type="domain" description="Nitrite/sulphite reductase 4Fe-4S" evidence="8">
    <location>
        <begin position="81"/>
        <end position="213"/>
    </location>
</feature>
<dbReference type="GO" id="GO:0020037">
    <property type="term" value="F:heme binding"/>
    <property type="evidence" value="ECO:0007669"/>
    <property type="project" value="InterPro"/>
</dbReference>
<feature type="domain" description="Nitrite/Sulfite reductase ferredoxin-like" evidence="9">
    <location>
        <begin position="7"/>
        <end position="64"/>
    </location>
</feature>
<keyword evidence="7" id="KW-0411">Iron-sulfur</keyword>
<dbReference type="SUPFAM" id="SSF56014">
    <property type="entry name" value="Nitrite and sulphite reductase 4Fe-4S domain-like"/>
    <property type="match status" value="1"/>
</dbReference>
<evidence type="ECO:0000256" key="7">
    <source>
        <dbReference type="ARBA" id="ARBA00023014"/>
    </source>
</evidence>